<proteinExistence type="predicted"/>
<feature type="transmembrane region" description="Helical" evidence="6">
    <location>
        <begin position="280"/>
        <end position="299"/>
    </location>
</feature>
<gene>
    <name evidence="7" type="ORF">SAMN05878503_10697</name>
</gene>
<feature type="transmembrane region" description="Helical" evidence="6">
    <location>
        <begin position="311"/>
        <end position="332"/>
    </location>
</feature>
<dbReference type="NCBIfam" id="TIGR04407">
    <property type="entry name" value="LptF_YjgP"/>
    <property type="match status" value="1"/>
</dbReference>
<dbReference type="GO" id="GO:0015920">
    <property type="term" value="P:lipopolysaccharide transport"/>
    <property type="evidence" value="ECO:0007669"/>
    <property type="project" value="TreeGrafter"/>
</dbReference>
<accession>A0A285CSH8</accession>
<evidence type="ECO:0000256" key="1">
    <source>
        <dbReference type="ARBA" id="ARBA00004651"/>
    </source>
</evidence>
<comment type="subcellular location">
    <subcellularLocation>
        <location evidence="1">Cell membrane</location>
        <topology evidence="1">Multi-pass membrane protein</topology>
    </subcellularLocation>
</comment>
<dbReference type="OrthoDB" id="8477889at2"/>
<dbReference type="RefSeq" id="WP_097030369.1">
    <property type="nucleotide sequence ID" value="NZ_OAOQ01000006.1"/>
</dbReference>
<keyword evidence="8" id="KW-1185">Reference proteome</keyword>
<keyword evidence="2" id="KW-1003">Cell membrane</keyword>
<protein>
    <submittedName>
        <fullName evidence="7">Lipopolysaccharide export system permease protein</fullName>
    </submittedName>
</protein>
<feature type="transmembrane region" description="Helical" evidence="6">
    <location>
        <begin position="338"/>
        <end position="359"/>
    </location>
</feature>
<keyword evidence="4 6" id="KW-1133">Transmembrane helix</keyword>
<dbReference type="GO" id="GO:0043190">
    <property type="term" value="C:ATP-binding cassette (ABC) transporter complex"/>
    <property type="evidence" value="ECO:0007669"/>
    <property type="project" value="InterPro"/>
</dbReference>
<evidence type="ECO:0000256" key="5">
    <source>
        <dbReference type="ARBA" id="ARBA00023136"/>
    </source>
</evidence>
<name>A0A285CSH8_9RHOB</name>
<organism evidence="7 8">
    <name type="scientific">Cereibacter ovatus</name>
    <dbReference type="NCBI Taxonomy" id="439529"/>
    <lineage>
        <taxon>Bacteria</taxon>
        <taxon>Pseudomonadati</taxon>
        <taxon>Pseudomonadota</taxon>
        <taxon>Alphaproteobacteria</taxon>
        <taxon>Rhodobacterales</taxon>
        <taxon>Paracoccaceae</taxon>
        <taxon>Cereibacter</taxon>
    </lineage>
</organism>
<feature type="transmembrane region" description="Helical" evidence="6">
    <location>
        <begin position="60"/>
        <end position="78"/>
    </location>
</feature>
<dbReference type="PANTHER" id="PTHR33529:SF6">
    <property type="entry name" value="YJGP_YJGQ FAMILY PERMEASE"/>
    <property type="match status" value="1"/>
</dbReference>
<dbReference type="Proteomes" id="UP000219467">
    <property type="component" value="Unassembled WGS sequence"/>
</dbReference>
<evidence type="ECO:0000256" key="4">
    <source>
        <dbReference type="ARBA" id="ARBA00022989"/>
    </source>
</evidence>
<dbReference type="InterPro" id="IPR005495">
    <property type="entry name" value="LptG/LptF_permease"/>
</dbReference>
<dbReference type="GO" id="GO:0055085">
    <property type="term" value="P:transmembrane transport"/>
    <property type="evidence" value="ECO:0007669"/>
    <property type="project" value="InterPro"/>
</dbReference>
<evidence type="ECO:0000313" key="7">
    <source>
        <dbReference type="EMBL" id="SNX70540.1"/>
    </source>
</evidence>
<feature type="transmembrane region" description="Helical" evidence="6">
    <location>
        <begin position="99"/>
        <end position="122"/>
    </location>
</feature>
<dbReference type="Pfam" id="PF03739">
    <property type="entry name" value="LptF_LptG"/>
    <property type="match status" value="1"/>
</dbReference>
<dbReference type="PANTHER" id="PTHR33529">
    <property type="entry name" value="SLR0882 PROTEIN-RELATED"/>
    <property type="match status" value="1"/>
</dbReference>
<feature type="transmembrane region" description="Helical" evidence="6">
    <location>
        <begin position="7"/>
        <end position="29"/>
    </location>
</feature>
<keyword evidence="5 6" id="KW-0472">Membrane</keyword>
<evidence type="ECO:0000256" key="2">
    <source>
        <dbReference type="ARBA" id="ARBA00022475"/>
    </source>
</evidence>
<dbReference type="InterPro" id="IPR030922">
    <property type="entry name" value="LptF"/>
</dbReference>
<evidence type="ECO:0000256" key="3">
    <source>
        <dbReference type="ARBA" id="ARBA00022692"/>
    </source>
</evidence>
<dbReference type="AlphaFoldDB" id="A0A285CSH8"/>
<reference evidence="8" key="1">
    <citation type="submission" date="2017-08" db="EMBL/GenBank/DDBJ databases">
        <authorList>
            <person name="Varghese N."/>
            <person name="Submissions S."/>
        </authorList>
    </citation>
    <scope>NUCLEOTIDE SEQUENCE [LARGE SCALE GENOMIC DNA]</scope>
    <source>
        <strain evidence="8">JA234</strain>
    </source>
</reference>
<dbReference type="EMBL" id="OAOQ01000006">
    <property type="protein sequence ID" value="SNX70540.1"/>
    <property type="molecule type" value="Genomic_DNA"/>
</dbReference>
<keyword evidence="3 6" id="KW-0812">Transmembrane</keyword>
<sequence length="376" mass="41461">MSKFDRYLLSQLVALFGFFSLVLVLVYWINRAVGLFDELISDGQSALVFVEFSLLTLPNVIRLVLPISAFAATVHVVNRLSQESELVVMQATGFSGFRLARPVVFFGLIVALMMLALTNYLVPASRAVYSDRSAEIADNTTQRFLREGEFLHPARGVTLYIREVSEAGELSDLFLSDERQGVRPTIYSARRGVLVRSGDAPKLVMIDGSIQGLSPQTRRLEVTQFQDFTFDLSSFVKKRRNQGRSLDEISTLELVAPTKALIDETRESRAALLYEGHNRIAQPFLGLAAALIGFGALIMGSFSRFGLWWQILFAVGLLIVVQTANVAASGLAVTDDTLWPLAYGAPALGIGIGLALIWISQRPRRLRRAVRGAFAS</sequence>
<evidence type="ECO:0000256" key="6">
    <source>
        <dbReference type="SAM" id="Phobius"/>
    </source>
</evidence>
<evidence type="ECO:0000313" key="8">
    <source>
        <dbReference type="Proteomes" id="UP000219467"/>
    </source>
</evidence>